<accession>A0ABS8ZB52</accession>
<feature type="signal peptide" evidence="1">
    <location>
        <begin position="1"/>
        <end position="30"/>
    </location>
</feature>
<dbReference type="PANTHER" id="PTHR43649:SF12">
    <property type="entry name" value="DIACETYLCHITOBIOSE BINDING PROTEIN DASA"/>
    <property type="match status" value="1"/>
</dbReference>
<sequence>MPHHLARRDVLKIALGTALLSACSAAPDNAATWSMWSNSATEAKVWEDFSAYVEKTMGVESIPTLTPASAYPTKLDLQLVSQTASIVTALNGWLIPTYAARGAHQPLDELIANDSSFHLDDFYPDIRAISSFDGRTYAIGFDVAPTVLFVNKTMFAQRGIPLPSPTVPMTWAQFRELALEFSSKPGQYGFTCAPMIDDLISWIYCAGGNVMTSDGSASLLDSPETKEVIDFVVGLFVRDKATPPIKNLVTENALANFLDGNVAFMHNGPWQAINARKAKFDWDIIPFPAGAAGSKPRVSGSGFAIPSSVQGRDRELAWTLLKTLTSTDALTIYAKAGRNNPSRFSAGSAFQPPPANLGIVQQILAGKLPGAGGHPYEVTSNWNEIRLLMQQELPRAFLGQRSVDETIAAITPRLEVFLTQHRENMRNAQKRKR</sequence>
<dbReference type="InterPro" id="IPR006059">
    <property type="entry name" value="SBP"/>
</dbReference>
<dbReference type="Proteomes" id="UP001521150">
    <property type="component" value="Unassembled WGS sequence"/>
</dbReference>
<evidence type="ECO:0000313" key="3">
    <source>
        <dbReference type="Proteomes" id="UP001521150"/>
    </source>
</evidence>
<evidence type="ECO:0000256" key="1">
    <source>
        <dbReference type="SAM" id="SignalP"/>
    </source>
</evidence>
<dbReference type="Pfam" id="PF13416">
    <property type="entry name" value="SBP_bac_8"/>
    <property type="match status" value="1"/>
</dbReference>
<protein>
    <submittedName>
        <fullName evidence="2">Sugar ABC transporter substrate-binding protein</fullName>
    </submittedName>
</protein>
<dbReference type="EMBL" id="JAJVCN010000001">
    <property type="protein sequence ID" value="MCE7003057.1"/>
    <property type="molecule type" value="Genomic_DNA"/>
</dbReference>
<evidence type="ECO:0000313" key="2">
    <source>
        <dbReference type="EMBL" id="MCE7003057.1"/>
    </source>
</evidence>
<reference evidence="2 3" key="1">
    <citation type="submission" date="2021-12" db="EMBL/GenBank/DDBJ databases">
        <title>Genome sequence of Kibdelosporangium philippinense ATCC 49844.</title>
        <authorList>
            <person name="Fedorov E.A."/>
            <person name="Omeragic M."/>
            <person name="Shalygina K.F."/>
            <person name="Maclea K.S."/>
        </authorList>
    </citation>
    <scope>NUCLEOTIDE SEQUENCE [LARGE SCALE GENOMIC DNA]</scope>
    <source>
        <strain evidence="2 3">ATCC 49844</strain>
    </source>
</reference>
<proteinExistence type="predicted"/>
<keyword evidence="1" id="KW-0732">Signal</keyword>
<dbReference type="InterPro" id="IPR050490">
    <property type="entry name" value="Bact_solute-bd_prot1"/>
</dbReference>
<feature type="chain" id="PRO_5047370644" evidence="1">
    <location>
        <begin position="31"/>
        <end position="433"/>
    </location>
</feature>
<dbReference type="SUPFAM" id="SSF53850">
    <property type="entry name" value="Periplasmic binding protein-like II"/>
    <property type="match status" value="1"/>
</dbReference>
<organism evidence="2 3">
    <name type="scientific">Kibdelosporangium philippinense</name>
    <dbReference type="NCBI Taxonomy" id="211113"/>
    <lineage>
        <taxon>Bacteria</taxon>
        <taxon>Bacillati</taxon>
        <taxon>Actinomycetota</taxon>
        <taxon>Actinomycetes</taxon>
        <taxon>Pseudonocardiales</taxon>
        <taxon>Pseudonocardiaceae</taxon>
        <taxon>Kibdelosporangium</taxon>
    </lineage>
</organism>
<dbReference type="PROSITE" id="PS51257">
    <property type="entry name" value="PROKAR_LIPOPROTEIN"/>
    <property type="match status" value="1"/>
</dbReference>
<comment type="caution">
    <text evidence="2">The sequence shown here is derived from an EMBL/GenBank/DDBJ whole genome shotgun (WGS) entry which is preliminary data.</text>
</comment>
<dbReference type="PROSITE" id="PS51318">
    <property type="entry name" value="TAT"/>
    <property type="match status" value="1"/>
</dbReference>
<dbReference type="Gene3D" id="3.40.190.10">
    <property type="entry name" value="Periplasmic binding protein-like II"/>
    <property type="match status" value="1"/>
</dbReference>
<dbReference type="InterPro" id="IPR006311">
    <property type="entry name" value="TAT_signal"/>
</dbReference>
<keyword evidence="3" id="KW-1185">Reference proteome</keyword>
<dbReference type="PANTHER" id="PTHR43649">
    <property type="entry name" value="ARABINOSE-BINDING PROTEIN-RELATED"/>
    <property type="match status" value="1"/>
</dbReference>
<name>A0ABS8ZB52_9PSEU</name>
<gene>
    <name evidence="2" type="ORF">LWC34_09485</name>
</gene>
<dbReference type="RefSeq" id="WP_233724619.1">
    <property type="nucleotide sequence ID" value="NZ_JAJVCN010000001.1"/>
</dbReference>
<dbReference type="CDD" id="cd13585">
    <property type="entry name" value="PBP2_TMBP_like"/>
    <property type="match status" value="1"/>
</dbReference>